<accession>A0A6M4IWE9</accession>
<dbReference type="PROSITE" id="PS50977">
    <property type="entry name" value="HTH_TETR_2"/>
    <property type="match status" value="1"/>
</dbReference>
<dbReference type="GO" id="GO:0045892">
    <property type="term" value="P:negative regulation of DNA-templated transcription"/>
    <property type="evidence" value="ECO:0007669"/>
    <property type="project" value="InterPro"/>
</dbReference>
<dbReference type="Pfam" id="PF02909">
    <property type="entry name" value="TetR_C_1"/>
    <property type="match status" value="1"/>
</dbReference>
<dbReference type="RefSeq" id="WP_171227302.1">
    <property type="nucleotide sequence ID" value="NZ_CP053085.1"/>
</dbReference>
<dbReference type="Gene3D" id="1.10.10.60">
    <property type="entry name" value="Homeodomain-like"/>
    <property type="match status" value="1"/>
</dbReference>
<dbReference type="Gene3D" id="1.10.357.10">
    <property type="entry name" value="Tetracycline Repressor, domain 2"/>
    <property type="match status" value="1"/>
</dbReference>
<dbReference type="GO" id="GO:0003700">
    <property type="term" value="F:DNA-binding transcription factor activity"/>
    <property type="evidence" value="ECO:0007669"/>
    <property type="project" value="TreeGrafter"/>
</dbReference>
<evidence type="ECO:0000313" key="6">
    <source>
        <dbReference type="EMBL" id="QJR37866.1"/>
    </source>
</evidence>
<dbReference type="InterPro" id="IPR050109">
    <property type="entry name" value="HTH-type_TetR-like_transc_reg"/>
</dbReference>
<dbReference type="InterPro" id="IPR004111">
    <property type="entry name" value="Repressor_TetR_C"/>
</dbReference>
<feature type="domain" description="HTH tetR-type" evidence="5">
    <location>
        <begin position="47"/>
        <end position="107"/>
    </location>
</feature>
<dbReference type="GO" id="GO:0000976">
    <property type="term" value="F:transcription cis-regulatory region binding"/>
    <property type="evidence" value="ECO:0007669"/>
    <property type="project" value="TreeGrafter"/>
</dbReference>
<organism evidence="6 7">
    <name type="scientific">Gemmatimonas groenlandica</name>
    <dbReference type="NCBI Taxonomy" id="2732249"/>
    <lineage>
        <taxon>Bacteria</taxon>
        <taxon>Pseudomonadati</taxon>
        <taxon>Gemmatimonadota</taxon>
        <taxon>Gemmatimonadia</taxon>
        <taxon>Gemmatimonadales</taxon>
        <taxon>Gemmatimonadaceae</taxon>
        <taxon>Gemmatimonas</taxon>
    </lineage>
</organism>
<name>A0A6M4IWE9_9BACT</name>
<dbReference type="InterPro" id="IPR001647">
    <property type="entry name" value="HTH_TetR"/>
</dbReference>
<dbReference type="InterPro" id="IPR009057">
    <property type="entry name" value="Homeodomain-like_sf"/>
</dbReference>
<sequence>MTKRKTPEALTRDDLMQAAATVDPELRRRSQLLWEDRVQSTRGPKAALTPDDVVRAAMQLADEDGLGAVTMSAVSTRIGYTTMAVYRYFPSKEALLDAIVDAALGLPPRPSEPRDDWRSELARWARAKRAMLCARPWLAELPFVAAPHGPNWLSWSEAVIDALSTTGLDSADIGEMLSVLDGYTRGASDTAISLARARARGTSDAEWAAAVGADLGRAIGDPRFPRFAALLTTPPSRPSRTMDESFEFGLARVLDGIERYVNGGRR</sequence>
<dbReference type="PANTHER" id="PTHR30055">
    <property type="entry name" value="HTH-TYPE TRANSCRIPTIONAL REGULATOR RUTR"/>
    <property type="match status" value="1"/>
</dbReference>
<dbReference type="Pfam" id="PF00440">
    <property type="entry name" value="TetR_N"/>
    <property type="match status" value="1"/>
</dbReference>
<dbReference type="InterPro" id="IPR036271">
    <property type="entry name" value="Tet_transcr_reg_TetR-rel_C_sf"/>
</dbReference>
<evidence type="ECO:0000256" key="3">
    <source>
        <dbReference type="ARBA" id="ARBA00023163"/>
    </source>
</evidence>
<evidence type="ECO:0000256" key="2">
    <source>
        <dbReference type="ARBA" id="ARBA00023125"/>
    </source>
</evidence>
<keyword evidence="1" id="KW-0805">Transcription regulation</keyword>
<keyword evidence="3" id="KW-0804">Transcription</keyword>
<dbReference type="Proteomes" id="UP000500938">
    <property type="component" value="Chromosome"/>
</dbReference>
<dbReference type="SUPFAM" id="SSF46689">
    <property type="entry name" value="Homeodomain-like"/>
    <property type="match status" value="1"/>
</dbReference>
<dbReference type="PRINTS" id="PR00455">
    <property type="entry name" value="HTHTETR"/>
</dbReference>
<dbReference type="AlphaFoldDB" id="A0A6M4IWE9"/>
<dbReference type="PANTHER" id="PTHR30055:SF151">
    <property type="entry name" value="TRANSCRIPTIONAL REGULATORY PROTEIN"/>
    <property type="match status" value="1"/>
</dbReference>
<proteinExistence type="predicted"/>
<evidence type="ECO:0000256" key="1">
    <source>
        <dbReference type="ARBA" id="ARBA00023015"/>
    </source>
</evidence>
<gene>
    <name evidence="6" type="ORF">HKW67_21230</name>
</gene>
<reference evidence="6 7" key="1">
    <citation type="submission" date="2020-05" db="EMBL/GenBank/DDBJ databases">
        <title>Complete genome sequence of Gemmatimonas greenlandica TET16.</title>
        <authorList>
            <person name="Zeng Y."/>
        </authorList>
    </citation>
    <scope>NUCLEOTIDE SEQUENCE [LARGE SCALE GENOMIC DNA]</scope>
    <source>
        <strain evidence="6 7">TET16</strain>
    </source>
</reference>
<feature type="DNA-binding region" description="H-T-H motif" evidence="4">
    <location>
        <begin position="70"/>
        <end position="89"/>
    </location>
</feature>
<keyword evidence="2 4" id="KW-0238">DNA-binding</keyword>
<protein>
    <submittedName>
        <fullName evidence="6">TetR/AcrR family transcriptional regulator</fullName>
    </submittedName>
</protein>
<dbReference type="KEGG" id="ggr:HKW67_21230"/>
<evidence type="ECO:0000259" key="5">
    <source>
        <dbReference type="PROSITE" id="PS50977"/>
    </source>
</evidence>
<evidence type="ECO:0000313" key="7">
    <source>
        <dbReference type="Proteomes" id="UP000500938"/>
    </source>
</evidence>
<dbReference type="EMBL" id="CP053085">
    <property type="protein sequence ID" value="QJR37866.1"/>
    <property type="molecule type" value="Genomic_DNA"/>
</dbReference>
<evidence type="ECO:0000256" key="4">
    <source>
        <dbReference type="PROSITE-ProRule" id="PRU00335"/>
    </source>
</evidence>
<dbReference type="SUPFAM" id="SSF48498">
    <property type="entry name" value="Tetracyclin repressor-like, C-terminal domain"/>
    <property type="match status" value="1"/>
</dbReference>
<keyword evidence="7" id="KW-1185">Reference proteome</keyword>